<keyword evidence="3" id="KW-1185">Reference proteome</keyword>
<feature type="transmembrane region" description="Helical" evidence="1">
    <location>
        <begin position="60"/>
        <end position="78"/>
    </location>
</feature>
<evidence type="ECO:0000256" key="1">
    <source>
        <dbReference type="SAM" id="Phobius"/>
    </source>
</evidence>
<organism evidence="2 3">
    <name type="scientific">Cellulomonas triticagri</name>
    <dbReference type="NCBI Taxonomy" id="2483352"/>
    <lineage>
        <taxon>Bacteria</taxon>
        <taxon>Bacillati</taxon>
        <taxon>Actinomycetota</taxon>
        <taxon>Actinomycetes</taxon>
        <taxon>Micrococcales</taxon>
        <taxon>Cellulomonadaceae</taxon>
        <taxon>Cellulomonas</taxon>
    </lineage>
</organism>
<feature type="transmembrane region" description="Helical" evidence="1">
    <location>
        <begin position="190"/>
        <end position="212"/>
    </location>
</feature>
<dbReference type="AlphaFoldDB" id="A0A3M2J5N7"/>
<sequence length="213" mass="22926">MTGTRSRSAPSVVRSVTARPPRWAFLVLGGLLLVLPGRRGGATSVSVEILSAGPWTRQALALYALWLVVGVLLVRGTVRARSRLALGADGALLLDVRGVLVDRSWDLSGAARLVVVRMKQRGQSRYLLLAEDGTVRAALVAHHGLWDRADTQALLRECGVEVRYDTRRPDAHELDTLYPGASLWTDRHPVLLALLVVAVTIAGIATAIAVFAT</sequence>
<proteinExistence type="predicted"/>
<evidence type="ECO:0000313" key="3">
    <source>
        <dbReference type="Proteomes" id="UP000269289"/>
    </source>
</evidence>
<evidence type="ECO:0008006" key="4">
    <source>
        <dbReference type="Google" id="ProtNLM"/>
    </source>
</evidence>
<dbReference type="RefSeq" id="WP_122149913.1">
    <property type="nucleotide sequence ID" value="NZ_RFFI01000074.1"/>
</dbReference>
<protein>
    <recommendedName>
        <fullName evidence="4">PH domain-containing protein</fullName>
    </recommendedName>
</protein>
<gene>
    <name evidence="2" type="ORF">EBM89_13345</name>
</gene>
<comment type="caution">
    <text evidence="2">The sequence shown here is derived from an EMBL/GenBank/DDBJ whole genome shotgun (WGS) entry which is preliminary data.</text>
</comment>
<accession>A0A3M2J5N7</accession>
<reference evidence="2 3" key="1">
    <citation type="submission" date="2018-10" db="EMBL/GenBank/DDBJ databases">
        <title>Isolation, diversity and antifungal activity of actinobacteria from wheat.</title>
        <authorList>
            <person name="Han C."/>
        </authorList>
    </citation>
    <scope>NUCLEOTIDE SEQUENCE [LARGE SCALE GENOMIC DNA]</scope>
    <source>
        <strain evidence="2 3">NEAU-YY56</strain>
    </source>
</reference>
<keyword evidence="1" id="KW-1133">Transmembrane helix</keyword>
<name>A0A3M2J5N7_9CELL</name>
<keyword evidence="1" id="KW-0472">Membrane</keyword>
<evidence type="ECO:0000313" key="2">
    <source>
        <dbReference type="EMBL" id="RMI08719.1"/>
    </source>
</evidence>
<dbReference type="Proteomes" id="UP000269289">
    <property type="component" value="Unassembled WGS sequence"/>
</dbReference>
<keyword evidence="1" id="KW-0812">Transmembrane</keyword>
<dbReference type="EMBL" id="RFFI01000074">
    <property type="protein sequence ID" value="RMI08719.1"/>
    <property type="molecule type" value="Genomic_DNA"/>
</dbReference>